<dbReference type="AlphaFoldDB" id="A0A0A1WBJ9"/>
<proteinExistence type="predicted"/>
<dbReference type="eggNOG" id="ENOG50310XG">
    <property type="taxonomic scope" value="Bacteria"/>
</dbReference>
<name>A0A0A1WBJ9_9SPHN</name>
<accession>A0A0A1WBJ9</accession>
<gene>
    <name evidence="1" type="ORF">SP5_080_00100</name>
</gene>
<evidence type="ECO:0000313" key="2">
    <source>
        <dbReference type="Proteomes" id="UP000032305"/>
    </source>
</evidence>
<keyword evidence="2" id="KW-1185">Reference proteome</keyword>
<organism evidence="1 2">
    <name type="scientific">Sphingomonas parapaucimobilis NBRC 15100</name>
    <dbReference type="NCBI Taxonomy" id="1219049"/>
    <lineage>
        <taxon>Bacteria</taxon>
        <taxon>Pseudomonadati</taxon>
        <taxon>Pseudomonadota</taxon>
        <taxon>Alphaproteobacteria</taxon>
        <taxon>Sphingomonadales</taxon>
        <taxon>Sphingomonadaceae</taxon>
        <taxon>Sphingomonas</taxon>
    </lineage>
</organism>
<dbReference type="Proteomes" id="UP000032305">
    <property type="component" value="Unassembled WGS sequence"/>
</dbReference>
<protein>
    <submittedName>
        <fullName evidence="1">Uncharacterized protein</fullName>
    </submittedName>
</protein>
<comment type="caution">
    <text evidence="1">The sequence shown here is derived from an EMBL/GenBank/DDBJ whole genome shotgun (WGS) entry which is preliminary data.</text>
</comment>
<dbReference type="EMBL" id="BBPI01000080">
    <property type="protein sequence ID" value="GAM02381.1"/>
    <property type="molecule type" value="Genomic_DNA"/>
</dbReference>
<sequence length="69" mass="7157">MRRSTGFLGAGIIGALVLGGSVAGGYLDQRFKPHSVAKQSFGQGASPAQEMERRRGRAATVAIAEAAIR</sequence>
<reference evidence="1 2" key="1">
    <citation type="submission" date="2014-11" db="EMBL/GenBank/DDBJ databases">
        <title>Whole genome shotgun sequence of Sphingomonas parapaucimobilis NBRC 15100.</title>
        <authorList>
            <person name="Katano-Makiyama Y."/>
            <person name="Hosoyama A."/>
            <person name="Hashimoto M."/>
            <person name="Hosoyama Y."/>
            <person name="Noguchi M."/>
            <person name="Numata M."/>
            <person name="Tsuchikane K."/>
            <person name="Hirakata S."/>
            <person name="Uohara A."/>
            <person name="Shimodaira J."/>
            <person name="Ohji S."/>
            <person name="Ichikawa N."/>
            <person name="Kimura A."/>
            <person name="Yamazoe A."/>
            <person name="Fujita N."/>
        </authorList>
    </citation>
    <scope>NUCLEOTIDE SEQUENCE [LARGE SCALE GENOMIC DNA]</scope>
    <source>
        <strain evidence="1 2">NBRC 15100</strain>
    </source>
</reference>
<evidence type="ECO:0000313" key="1">
    <source>
        <dbReference type="EMBL" id="GAM02381.1"/>
    </source>
</evidence>